<protein>
    <submittedName>
        <fullName evidence="1">Uncharacterized protein</fullName>
    </submittedName>
</protein>
<sequence>MFHPTVFENIKVSLENQIYDYDNLDGILVVTNRSDLLDLALMSREFNLSFKLAGSSKVTSELVLRSSVKDLSDEILEVPDSVPGCNLLLRFHLEIGDIPTQCSAIEQILTGIWGPELTPVQSLSFPFGSNSGLYTCCVSLAFKRQINEEQMDDLPELLEFLLRSAEELEKV</sequence>
<name>A0ABX3H3A2_PAEBO</name>
<organism evidence="1 2">
    <name type="scientific">Paenibacillus borealis</name>
    <dbReference type="NCBI Taxonomy" id="160799"/>
    <lineage>
        <taxon>Bacteria</taxon>
        <taxon>Bacillati</taxon>
        <taxon>Bacillota</taxon>
        <taxon>Bacilli</taxon>
        <taxon>Bacillales</taxon>
        <taxon>Paenibacillaceae</taxon>
        <taxon>Paenibacillus</taxon>
    </lineage>
</organism>
<evidence type="ECO:0000313" key="1">
    <source>
        <dbReference type="EMBL" id="OMD44903.1"/>
    </source>
</evidence>
<dbReference type="RefSeq" id="WP_076112656.1">
    <property type="nucleotide sequence ID" value="NZ_MPTB01000029.1"/>
</dbReference>
<proteinExistence type="predicted"/>
<dbReference type="EMBL" id="MPTB01000029">
    <property type="protein sequence ID" value="OMD44903.1"/>
    <property type="molecule type" value="Genomic_DNA"/>
</dbReference>
<accession>A0ABX3H3A2</accession>
<dbReference type="Proteomes" id="UP000187412">
    <property type="component" value="Unassembled WGS sequence"/>
</dbReference>
<gene>
    <name evidence="1" type="ORF">BSK56_21435</name>
</gene>
<keyword evidence="2" id="KW-1185">Reference proteome</keyword>
<comment type="caution">
    <text evidence="1">The sequence shown here is derived from an EMBL/GenBank/DDBJ whole genome shotgun (WGS) entry which is preliminary data.</text>
</comment>
<evidence type="ECO:0000313" key="2">
    <source>
        <dbReference type="Proteomes" id="UP000187412"/>
    </source>
</evidence>
<reference evidence="1 2" key="1">
    <citation type="submission" date="2016-10" db="EMBL/GenBank/DDBJ databases">
        <title>Paenibacillus species isolates.</title>
        <authorList>
            <person name="Beno S.M."/>
        </authorList>
    </citation>
    <scope>NUCLEOTIDE SEQUENCE [LARGE SCALE GENOMIC DNA]</scope>
    <source>
        <strain evidence="1 2">FSL H7-0744</strain>
    </source>
</reference>